<dbReference type="Proteomes" id="UP000030649">
    <property type="component" value="Unassembled WGS sequence"/>
</dbReference>
<name>U1PG25_9EURY</name>
<accession>U1PG25</accession>
<feature type="non-terminal residue" evidence="1">
    <location>
        <position position="201"/>
    </location>
</feature>
<dbReference type="Gene3D" id="3.40.50.12370">
    <property type="match status" value="1"/>
</dbReference>
<dbReference type="AlphaFoldDB" id="U1PG25"/>
<reference evidence="1 2" key="1">
    <citation type="journal article" date="2013" name="PLoS ONE">
        <title>Assembly-driven community genomics of a hypersaline microbial ecosystem.</title>
        <authorList>
            <person name="Podell S."/>
            <person name="Ugalde J.A."/>
            <person name="Narasingarao P."/>
            <person name="Banfield J.F."/>
            <person name="Heidelberg K.B."/>
            <person name="Allen E.E."/>
        </authorList>
    </citation>
    <scope>NUCLEOTIDE SEQUENCE [LARGE SCALE GENOMIC DNA]</scope>
    <source>
        <strain evidence="2">J07HQW1</strain>
    </source>
</reference>
<evidence type="ECO:0000313" key="2">
    <source>
        <dbReference type="Proteomes" id="UP000030649"/>
    </source>
</evidence>
<dbReference type="HOGENOM" id="CLU_101252_0_0_2"/>
<evidence type="ECO:0000313" key="1">
    <source>
        <dbReference type="EMBL" id="ERG92577.1"/>
    </source>
</evidence>
<gene>
    <name evidence="1" type="ORF">J07HQW1_02621</name>
</gene>
<organism evidence="1 2">
    <name type="scientific">Haloquadratum walsbyi J07HQW1</name>
    <dbReference type="NCBI Taxonomy" id="1238424"/>
    <lineage>
        <taxon>Archaea</taxon>
        <taxon>Methanobacteriati</taxon>
        <taxon>Methanobacteriota</taxon>
        <taxon>Stenosarchaea group</taxon>
        <taxon>Halobacteria</taxon>
        <taxon>Halobacteriales</taxon>
        <taxon>Haloferacaceae</taxon>
        <taxon>Haloquadratum</taxon>
    </lineage>
</organism>
<dbReference type="EMBL" id="KE356560">
    <property type="protein sequence ID" value="ERG92577.1"/>
    <property type="molecule type" value="Genomic_DNA"/>
</dbReference>
<protein>
    <submittedName>
        <fullName evidence="1">Uncharacterized protein</fullName>
    </submittedName>
</protein>
<proteinExistence type="predicted"/>
<sequence>MYYQPRDRVMSQALSDMTVLIDVDASNPSEISPSLVSLLEPHDIIVLGYYPVPDQSTAGQLQEEFGAEATTVVKDIADQFAAQGATVESTVVFTRDRDKAISATANEYDVSAVLTPGKIGEHLEHVLVPLRGDPTVEYIVDFVEKLLRESDTEITLFNIPEDEDEASTGEFLLRGVRDRLVDEGLDHNRVTWKQDFAASPT</sequence>